<dbReference type="Gene3D" id="3.90.920.10">
    <property type="entry name" value="DNA primase, PRIM domain"/>
    <property type="match status" value="1"/>
</dbReference>
<feature type="domain" description="DNA ligase D polymerase" evidence="1">
    <location>
        <begin position="151"/>
        <end position="398"/>
    </location>
</feature>
<reference evidence="2" key="1">
    <citation type="submission" date="2016-02" db="EMBL/GenBank/DDBJ databases">
        <title>Genome sequence of Bacillus trypoxylicola KCTC 13244(T).</title>
        <authorList>
            <person name="Jeong H."/>
            <person name="Park S.-H."/>
            <person name="Choi S.-K."/>
        </authorList>
    </citation>
    <scope>NUCLEOTIDE SEQUENCE [LARGE SCALE GENOMIC DNA]</scope>
    <source>
        <strain evidence="2">KCTC 13244</strain>
    </source>
</reference>
<accession>A0A162FC16</accession>
<dbReference type="SUPFAM" id="SSF56747">
    <property type="entry name" value="Prim-pol domain"/>
    <property type="match status" value="1"/>
</dbReference>
<comment type="caution">
    <text evidence="2">The sequence shown here is derived from an EMBL/GenBank/DDBJ whole genome shotgun (WGS) entry which is preliminary data.</text>
</comment>
<sequence length="424" mass="49807">MRVKKAAEKDEMVMISEQTFQFKKSKANYRGLFIVFHYEQKDESFLVGLHENASIIEVGSLKNGLKGEEFSSLKQVLLNNQVSKETKKEGIVVELEFSALYRQRLINPVFRAFMLEQPIQNCTWDYLLILNTSVEGVTHPEKPIWHKPVMTKEQYISKLIQISPVFLRFLSDKPVTLIRFPHGVEKEFFYQKNCPDYAPAYIKTIQIEKIDYIVCQDLKTLTWLGNQLALEFHIPFQKMNSKNPHEIVFDLDPPDYASFSLAIKAAQQMKKIFDQFSIRSFPKFSGNKGIQIHLPINDQSLSYEETRIFTFFIAQYLVNEHPDDFTIERMKNKRGKRLYIDFLQHAGGKTIIAPYSPRGNKKPLIALPLEWEELYEEVIPEDITIDYAIKRLKEKECPMSHYFEESNNPLKVFIKKLKKEWRKK</sequence>
<dbReference type="InterPro" id="IPR052171">
    <property type="entry name" value="NHEJ_LigD"/>
</dbReference>
<keyword evidence="3" id="KW-1185">Reference proteome</keyword>
<proteinExistence type="predicted"/>
<dbReference type="PANTHER" id="PTHR42705">
    <property type="entry name" value="BIFUNCTIONAL NON-HOMOLOGOUS END JOINING PROTEIN LIGD"/>
    <property type="match status" value="1"/>
</dbReference>
<dbReference type="Pfam" id="PF21686">
    <property type="entry name" value="LigD_Prim-Pol"/>
    <property type="match status" value="1"/>
</dbReference>
<gene>
    <name evidence="2" type="ORF">AZF04_02625</name>
</gene>
<dbReference type="InterPro" id="IPR014145">
    <property type="entry name" value="LigD_pol_dom"/>
</dbReference>
<dbReference type="NCBIfam" id="TIGR02778">
    <property type="entry name" value="ligD_pol"/>
    <property type="match status" value="1"/>
</dbReference>
<evidence type="ECO:0000259" key="1">
    <source>
        <dbReference type="Pfam" id="PF21686"/>
    </source>
</evidence>
<protein>
    <recommendedName>
        <fullName evidence="1">DNA ligase D polymerase domain-containing protein</fullName>
    </recommendedName>
</protein>
<evidence type="ECO:0000313" key="2">
    <source>
        <dbReference type="EMBL" id="KYG35252.1"/>
    </source>
</evidence>
<dbReference type="STRING" id="519424.AZF04_02625"/>
<name>A0A162FC16_9BACI</name>
<dbReference type="EMBL" id="LTAO01000001">
    <property type="protein sequence ID" value="KYG35252.1"/>
    <property type="molecule type" value="Genomic_DNA"/>
</dbReference>
<dbReference type="AlphaFoldDB" id="A0A162FC16"/>
<dbReference type="Proteomes" id="UP000075806">
    <property type="component" value="Unassembled WGS sequence"/>
</dbReference>
<dbReference type="PANTHER" id="PTHR42705:SF2">
    <property type="entry name" value="BIFUNCTIONAL NON-HOMOLOGOUS END JOINING PROTEIN LIGD"/>
    <property type="match status" value="1"/>
</dbReference>
<organism evidence="2 3">
    <name type="scientific">Alkalihalobacillus trypoxylicola</name>
    <dbReference type="NCBI Taxonomy" id="519424"/>
    <lineage>
        <taxon>Bacteria</taxon>
        <taxon>Bacillati</taxon>
        <taxon>Bacillota</taxon>
        <taxon>Bacilli</taxon>
        <taxon>Bacillales</taxon>
        <taxon>Bacillaceae</taxon>
        <taxon>Alkalihalobacillus</taxon>
    </lineage>
</organism>
<evidence type="ECO:0000313" key="3">
    <source>
        <dbReference type="Proteomes" id="UP000075806"/>
    </source>
</evidence>